<proteinExistence type="inferred from homology"/>
<evidence type="ECO:0000313" key="10">
    <source>
        <dbReference type="EMBL" id="MBM6672963.1"/>
    </source>
</evidence>
<dbReference type="GO" id="GO:0042802">
    <property type="term" value="F:identical protein binding"/>
    <property type="evidence" value="ECO:0007669"/>
    <property type="project" value="UniProtKB-ARBA"/>
</dbReference>
<feature type="binding site" evidence="7">
    <location>
        <position position="94"/>
    </location>
    <ligand>
        <name>Fe cation</name>
        <dbReference type="ChEBI" id="CHEBI:24875"/>
        <label>1</label>
    </ligand>
</feature>
<keyword evidence="4" id="KW-0560">Oxidoreductase</keyword>
<dbReference type="InterPro" id="IPR012347">
    <property type="entry name" value="Ferritin-like"/>
</dbReference>
<dbReference type="Pfam" id="PF00210">
    <property type="entry name" value="Ferritin"/>
    <property type="match status" value="1"/>
</dbReference>
<dbReference type="InterPro" id="IPR009078">
    <property type="entry name" value="Ferritin-like_SF"/>
</dbReference>
<dbReference type="GO" id="GO:0005829">
    <property type="term" value="C:cytosol"/>
    <property type="evidence" value="ECO:0007669"/>
    <property type="project" value="TreeGrafter"/>
</dbReference>
<reference evidence="10" key="2">
    <citation type="journal article" date="2021" name="Sci. Rep.">
        <title>The distribution of antibiotic resistance genes in chicken gut microbiota commensals.</title>
        <authorList>
            <person name="Juricova H."/>
            <person name="Matiasovicova J."/>
            <person name="Kubasova T."/>
            <person name="Cejkova D."/>
            <person name="Rychlik I."/>
        </authorList>
    </citation>
    <scope>NUCLEOTIDE SEQUENCE</scope>
    <source>
        <strain evidence="10">An824</strain>
    </source>
</reference>
<protein>
    <recommendedName>
        <fullName evidence="8">Ferritin</fullName>
        <ecNumber evidence="8">1.16.3.2</ecNumber>
    </recommendedName>
</protein>
<evidence type="ECO:0000256" key="2">
    <source>
        <dbReference type="ARBA" id="ARBA00022434"/>
    </source>
</evidence>
<feature type="binding site" evidence="7">
    <location>
        <position position="50"/>
    </location>
    <ligand>
        <name>Fe cation</name>
        <dbReference type="ChEBI" id="CHEBI:24875"/>
        <label>1</label>
    </ligand>
</feature>
<name>A0A938WRT9_9BACT</name>
<evidence type="ECO:0000256" key="3">
    <source>
        <dbReference type="ARBA" id="ARBA00022723"/>
    </source>
</evidence>
<evidence type="ECO:0000256" key="8">
    <source>
        <dbReference type="RuleBase" id="RU361145"/>
    </source>
</evidence>
<dbReference type="FunFam" id="1.20.1260.10:FF:000001">
    <property type="entry name" value="Non-heme ferritin"/>
    <property type="match status" value="1"/>
</dbReference>
<keyword evidence="5 7" id="KW-0408">Iron</keyword>
<gene>
    <name evidence="10" type="ORF">H6A34_03620</name>
</gene>
<evidence type="ECO:0000256" key="5">
    <source>
        <dbReference type="ARBA" id="ARBA00023004"/>
    </source>
</evidence>
<reference evidence="10" key="1">
    <citation type="submission" date="2020-08" db="EMBL/GenBank/DDBJ databases">
        <authorList>
            <person name="Cejkova D."/>
            <person name="Kubasova T."/>
            <person name="Jahodarova E."/>
            <person name="Rychlik I."/>
        </authorList>
    </citation>
    <scope>NUCLEOTIDE SEQUENCE</scope>
    <source>
        <strain evidence="10">An824</strain>
    </source>
</reference>
<sequence>MLNKKIEEALNEQINAEMWSAYLYLSMAAYCHSAGQPGMANWFEVQFQEEQDHAKILFNYVNSRNGRVTLRPIAEVPTEWDGILDVFESTLKHEQKVTSMINDLYALTHDKNDFATQSMLKWFIDEQVEEEENAQTIIDNIKMIKDNGYGIYMLDKELGARTYTQAAPLSGSAE</sequence>
<dbReference type="InterPro" id="IPR009040">
    <property type="entry name" value="Ferritin-like_diiron"/>
</dbReference>
<keyword evidence="8" id="KW-0963">Cytoplasm</keyword>
<dbReference type="AlphaFoldDB" id="A0A938WRT9"/>
<feature type="binding site" evidence="7">
    <location>
        <position position="53"/>
    </location>
    <ligand>
        <name>Fe cation</name>
        <dbReference type="ChEBI" id="CHEBI:24875"/>
        <label>1</label>
    </ligand>
</feature>
<comment type="caution">
    <text evidence="10">The sequence shown here is derived from an EMBL/GenBank/DDBJ whole genome shotgun (WGS) entry which is preliminary data.</text>
</comment>
<dbReference type="InterPro" id="IPR041719">
    <property type="entry name" value="Ferritin_prok"/>
</dbReference>
<evidence type="ECO:0000313" key="11">
    <source>
        <dbReference type="Proteomes" id="UP000706891"/>
    </source>
</evidence>
<dbReference type="RefSeq" id="WP_021948797.1">
    <property type="nucleotide sequence ID" value="NZ_JACJJG010000009.1"/>
</dbReference>
<organism evidence="10 11">
    <name type="scientific">Marseilla massiliensis</name>
    <dbReference type="NCBI Taxonomy" id="1841864"/>
    <lineage>
        <taxon>Bacteria</taxon>
        <taxon>Pseudomonadati</taxon>
        <taxon>Bacteroidota</taxon>
        <taxon>Bacteroidia</taxon>
        <taxon>Bacteroidales</taxon>
        <taxon>Prevotellaceae</taxon>
        <taxon>Marseilla</taxon>
    </lineage>
</organism>
<keyword evidence="3 7" id="KW-0479">Metal-binding</keyword>
<dbReference type="GO" id="GO:0004322">
    <property type="term" value="F:ferroxidase activity"/>
    <property type="evidence" value="ECO:0007669"/>
    <property type="project" value="TreeGrafter"/>
</dbReference>
<evidence type="ECO:0000259" key="9">
    <source>
        <dbReference type="PROSITE" id="PS50905"/>
    </source>
</evidence>
<evidence type="ECO:0000256" key="7">
    <source>
        <dbReference type="PIRSR" id="PIRSR601519-1"/>
    </source>
</evidence>
<dbReference type="GO" id="GO:0006879">
    <property type="term" value="P:intracellular iron ion homeostasis"/>
    <property type="evidence" value="ECO:0007669"/>
    <property type="project" value="UniProtKB-KW"/>
</dbReference>
<dbReference type="PANTHER" id="PTHR11431:SF127">
    <property type="entry name" value="BACTERIAL NON-HEME FERRITIN"/>
    <property type="match status" value="1"/>
</dbReference>
<comment type="subcellular location">
    <subcellularLocation>
        <location evidence="8">Cytoplasm</location>
    </subcellularLocation>
</comment>
<feature type="binding site" evidence="7">
    <location>
        <position position="127"/>
    </location>
    <ligand>
        <name>Fe cation</name>
        <dbReference type="ChEBI" id="CHEBI:24875"/>
        <label>1</label>
    </ligand>
</feature>
<feature type="binding site" evidence="7">
    <location>
        <position position="17"/>
    </location>
    <ligand>
        <name>Fe cation</name>
        <dbReference type="ChEBI" id="CHEBI:24875"/>
        <label>1</label>
    </ligand>
</feature>
<dbReference type="GO" id="GO:0008198">
    <property type="term" value="F:ferrous iron binding"/>
    <property type="evidence" value="ECO:0007669"/>
    <property type="project" value="TreeGrafter"/>
</dbReference>
<comment type="similarity">
    <text evidence="1 8">Belongs to the ferritin family. Prokaryotic subfamily.</text>
</comment>
<comment type="catalytic activity">
    <reaction evidence="8">
        <text>4 Fe(2+) + O2 + 6 H2O = 4 iron(III) oxide-hydroxide + 12 H(+)</text>
        <dbReference type="Rhea" id="RHEA:11972"/>
        <dbReference type="ChEBI" id="CHEBI:15377"/>
        <dbReference type="ChEBI" id="CHEBI:15378"/>
        <dbReference type="ChEBI" id="CHEBI:15379"/>
        <dbReference type="ChEBI" id="CHEBI:29033"/>
        <dbReference type="ChEBI" id="CHEBI:78619"/>
        <dbReference type="EC" id="1.16.3.2"/>
    </reaction>
</comment>
<evidence type="ECO:0000256" key="4">
    <source>
        <dbReference type="ARBA" id="ARBA00023002"/>
    </source>
</evidence>
<keyword evidence="11" id="KW-1185">Reference proteome</keyword>
<feature type="domain" description="Ferritin-like diiron" evidence="9">
    <location>
        <begin position="1"/>
        <end position="145"/>
    </location>
</feature>
<dbReference type="InterPro" id="IPR001519">
    <property type="entry name" value="Ferritin"/>
</dbReference>
<dbReference type="Gene3D" id="1.20.1260.10">
    <property type="match status" value="1"/>
</dbReference>
<dbReference type="EMBL" id="JACJJG010000009">
    <property type="protein sequence ID" value="MBM6672963.1"/>
    <property type="molecule type" value="Genomic_DNA"/>
</dbReference>
<keyword evidence="2 8" id="KW-0409">Iron storage</keyword>
<evidence type="ECO:0000256" key="1">
    <source>
        <dbReference type="ARBA" id="ARBA00006950"/>
    </source>
</evidence>
<dbReference type="PROSITE" id="PS50905">
    <property type="entry name" value="FERRITIN_LIKE"/>
    <property type="match status" value="1"/>
</dbReference>
<evidence type="ECO:0000256" key="6">
    <source>
        <dbReference type="ARBA" id="ARBA00054546"/>
    </source>
</evidence>
<dbReference type="Proteomes" id="UP000706891">
    <property type="component" value="Unassembled WGS sequence"/>
</dbReference>
<dbReference type="PANTHER" id="PTHR11431">
    <property type="entry name" value="FERRITIN"/>
    <property type="match status" value="1"/>
</dbReference>
<dbReference type="CDD" id="cd01055">
    <property type="entry name" value="Nonheme_Ferritin"/>
    <property type="match status" value="1"/>
</dbReference>
<comment type="function">
    <text evidence="8">Iron-storage protein.</text>
</comment>
<dbReference type="SUPFAM" id="SSF47240">
    <property type="entry name" value="Ferritin-like"/>
    <property type="match status" value="1"/>
</dbReference>
<dbReference type="InterPro" id="IPR008331">
    <property type="entry name" value="Ferritin_DPS_dom"/>
</dbReference>
<dbReference type="GO" id="GO:0006826">
    <property type="term" value="P:iron ion transport"/>
    <property type="evidence" value="ECO:0007669"/>
    <property type="project" value="InterPro"/>
</dbReference>
<dbReference type="GO" id="GO:0008199">
    <property type="term" value="F:ferric iron binding"/>
    <property type="evidence" value="ECO:0007669"/>
    <property type="project" value="InterPro"/>
</dbReference>
<comment type="function">
    <text evidence="6">May alleviate iron toxicity in the presence of oxygen.</text>
</comment>
<dbReference type="EC" id="1.16.3.2" evidence="8"/>
<accession>A0A938WRT9</accession>